<dbReference type="STRING" id="299467.A0A443SFQ8"/>
<dbReference type="InterPro" id="IPR019458">
    <property type="entry name" value="Est1-like_N"/>
</dbReference>
<evidence type="ECO:0000313" key="9">
    <source>
        <dbReference type="Proteomes" id="UP000288716"/>
    </source>
</evidence>
<dbReference type="InterPro" id="IPR045153">
    <property type="entry name" value="Est1/Ebs1-like"/>
</dbReference>
<dbReference type="AlphaFoldDB" id="A0A443SFQ8"/>
<organism evidence="8 9">
    <name type="scientific">Leptotrombidium deliense</name>
    <dbReference type="NCBI Taxonomy" id="299467"/>
    <lineage>
        <taxon>Eukaryota</taxon>
        <taxon>Metazoa</taxon>
        <taxon>Ecdysozoa</taxon>
        <taxon>Arthropoda</taxon>
        <taxon>Chelicerata</taxon>
        <taxon>Arachnida</taxon>
        <taxon>Acari</taxon>
        <taxon>Acariformes</taxon>
        <taxon>Trombidiformes</taxon>
        <taxon>Prostigmata</taxon>
        <taxon>Anystina</taxon>
        <taxon>Parasitengona</taxon>
        <taxon>Trombiculoidea</taxon>
        <taxon>Trombiculidae</taxon>
        <taxon>Leptotrombidium</taxon>
    </lineage>
</organism>
<dbReference type="PANTHER" id="PTHR15696">
    <property type="entry name" value="SMG-7 SUPPRESSOR WITH MORPHOLOGICAL EFFECT ON GENITALIA PROTEIN 7"/>
    <property type="match status" value="1"/>
</dbReference>
<protein>
    <submittedName>
        <fullName evidence="8">Protein SMG5-like isoform X2</fullName>
    </submittedName>
</protein>
<keyword evidence="9" id="KW-1185">Reference proteome</keyword>
<reference evidence="8 9" key="1">
    <citation type="journal article" date="2018" name="Gigascience">
        <title>Genomes of trombidid mites reveal novel predicted allergens and laterally-transferred genes associated with secondary metabolism.</title>
        <authorList>
            <person name="Dong X."/>
            <person name="Chaisiri K."/>
            <person name="Xia D."/>
            <person name="Armstrong S.D."/>
            <person name="Fang Y."/>
            <person name="Donnelly M.J."/>
            <person name="Kadowaki T."/>
            <person name="McGarry J.W."/>
            <person name="Darby A.C."/>
            <person name="Makepeace B.L."/>
        </authorList>
    </citation>
    <scope>NUCLEOTIDE SEQUENCE [LARGE SCALE GENOMIC DNA]</scope>
    <source>
        <strain evidence="8">UoL-UT</strain>
    </source>
</reference>
<dbReference type="Pfam" id="PF10374">
    <property type="entry name" value="EST1"/>
    <property type="match status" value="1"/>
</dbReference>
<dbReference type="SUPFAM" id="SSF48452">
    <property type="entry name" value="TPR-like"/>
    <property type="match status" value="1"/>
</dbReference>
<dbReference type="Gene3D" id="3.40.50.1010">
    <property type="entry name" value="5'-nuclease"/>
    <property type="match status" value="1"/>
</dbReference>
<dbReference type="VEuPathDB" id="VectorBase:LDEU005686"/>
<sequence>VKFFTQDITSEAVVLLETHFISGVGHYESLLKRLAGEFGINICHVLPDTASRVVRYEEPLTSEVSTRTEKEVDIAKQCIHRIFICLGDIFRYLDELGFTGNHVLAIKWYNTAINFNPIIGMPYNQLGTLSGSVNYGLDAAYYYMRCTLTEKPFDGAESNLIRLFKANAKISQEQPKENVQESVGMVKQCISRFLVVANELWNVSHQKDNLATLIQDCFTSLKEALELPAKITTAHKPTFLEPSSIFKMGASILMCIDKLENSGVQSGSLHSAAVAFAINFLFLIITSSSAKIKDKFEKGNELSKPVQTMMNGNIKLSSSQLTSKENTPELSPRRTLSRLRRRKAAIKYDDIDMNFLDFDDDDSELSELEETALSTIDALEISSDISESGSVCDENDFNNHLNSSDEEDSQGATRSNPELHAEVEGILQFIYFDTSLAIVKIYCDWLRLNHTLLAFCVESFSNLFSIFSELCNTLLAVETKSILSNKRLQEYKYTDLNWEQKYPLTIDHALRNFRALEKLHSKCIDFSNARQLTGDEMGFLCIQSVLSFGHFVINNVNKCSLRYDAFTKRFMAITEQNGSLDSRALLFHESTSNGLSDNDTYVRANGDCISLETKRNVDIQIANKSPSPEYLENDSNKQKQMMRNMAHLWLKSEVSKLEKTVKGGRLPQLSPYLVMDSSAYLDHLNLVKDLVYTKRFIVVVPKIVLAILDHKKKVSANAREAIRWLEVEVQRGNRFVKFQGENERSTLAPIKYPRRKDKDAYSFFVLLEYCNYLHQFSNSQMNNKKDIATVTLLYSSNNTFPVNSDAVVRSVGMYSVDLE</sequence>
<dbReference type="Pfam" id="PF13638">
    <property type="entry name" value="PIN_4"/>
    <property type="match status" value="1"/>
</dbReference>
<dbReference type="OrthoDB" id="5920073at2759"/>
<feature type="region of interest" description="Disordered" evidence="6">
    <location>
        <begin position="396"/>
        <end position="416"/>
    </location>
</feature>
<evidence type="ECO:0000313" key="8">
    <source>
        <dbReference type="EMBL" id="RWS26354.1"/>
    </source>
</evidence>
<dbReference type="PANTHER" id="PTHR15696:SF7">
    <property type="entry name" value="NONSENSE-MEDIATED MRNA DECAY FACTOR"/>
    <property type="match status" value="1"/>
</dbReference>
<keyword evidence="4" id="KW-0866">Nonsense-mediated mRNA decay</keyword>
<evidence type="ECO:0000259" key="7">
    <source>
        <dbReference type="SMART" id="SM00670"/>
    </source>
</evidence>
<dbReference type="EMBL" id="NCKV01002833">
    <property type="protein sequence ID" value="RWS26354.1"/>
    <property type="molecule type" value="Genomic_DNA"/>
</dbReference>
<dbReference type="GO" id="GO:0005697">
    <property type="term" value="C:telomerase holoenzyme complex"/>
    <property type="evidence" value="ECO:0007669"/>
    <property type="project" value="TreeGrafter"/>
</dbReference>
<dbReference type="GO" id="GO:0070034">
    <property type="term" value="F:telomerase RNA binding"/>
    <property type="evidence" value="ECO:0007669"/>
    <property type="project" value="TreeGrafter"/>
</dbReference>
<dbReference type="InterPro" id="IPR002716">
    <property type="entry name" value="PIN_dom"/>
</dbReference>
<gene>
    <name evidence="8" type="ORF">B4U80_02819</name>
</gene>
<feature type="domain" description="PIN" evidence="7">
    <location>
        <begin position="671"/>
        <end position="802"/>
    </location>
</feature>
<evidence type="ECO:0000256" key="2">
    <source>
        <dbReference type="ARBA" id="ARBA00004496"/>
    </source>
</evidence>
<evidence type="ECO:0000256" key="4">
    <source>
        <dbReference type="ARBA" id="ARBA00023161"/>
    </source>
</evidence>
<dbReference type="Gene3D" id="1.25.40.10">
    <property type="entry name" value="Tetratricopeptide repeat domain"/>
    <property type="match status" value="1"/>
</dbReference>
<evidence type="ECO:0000256" key="6">
    <source>
        <dbReference type="SAM" id="MobiDB-lite"/>
    </source>
</evidence>
<evidence type="ECO:0000256" key="5">
    <source>
        <dbReference type="ARBA" id="ARBA00023242"/>
    </source>
</evidence>
<dbReference type="GO" id="GO:0005737">
    <property type="term" value="C:cytoplasm"/>
    <property type="evidence" value="ECO:0007669"/>
    <property type="project" value="UniProtKB-SubCell"/>
</dbReference>
<dbReference type="Proteomes" id="UP000288716">
    <property type="component" value="Unassembled WGS sequence"/>
</dbReference>
<name>A0A443SFQ8_9ACAR</name>
<comment type="subcellular location">
    <subcellularLocation>
        <location evidence="2">Cytoplasm</location>
    </subcellularLocation>
    <subcellularLocation>
        <location evidence="1">Nucleus</location>
    </subcellularLocation>
</comment>
<dbReference type="GO" id="GO:0000184">
    <property type="term" value="P:nuclear-transcribed mRNA catabolic process, nonsense-mediated decay"/>
    <property type="evidence" value="ECO:0007669"/>
    <property type="project" value="UniProtKB-KW"/>
</dbReference>
<feature type="non-terminal residue" evidence="8">
    <location>
        <position position="1"/>
    </location>
</feature>
<dbReference type="InterPro" id="IPR011990">
    <property type="entry name" value="TPR-like_helical_dom_sf"/>
</dbReference>
<dbReference type="SMART" id="SM00670">
    <property type="entry name" value="PINc"/>
    <property type="match status" value="1"/>
</dbReference>
<dbReference type="Pfam" id="PF10373">
    <property type="entry name" value="EST1_DNA_bind"/>
    <property type="match status" value="1"/>
</dbReference>
<evidence type="ECO:0000256" key="1">
    <source>
        <dbReference type="ARBA" id="ARBA00004123"/>
    </source>
</evidence>
<dbReference type="GO" id="GO:0042162">
    <property type="term" value="F:telomeric DNA binding"/>
    <property type="evidence" value="ECO:0007669"/>
    <property type="project" value="TreeGrafter"/>
</dbReference>
<evidence type="ECO:0000256" key="3">
    <source>
        <dbReference type="ARBA" id="ARBA00022490"/>
    </source>
</evidence>
<accession>A0A443SFQ8</accession>
<keyword evidence="5" id="KW-0539">Nucleus</keyword>
<proteinExistence type="predicted"/>
<comment type="caution">
    <text evidence="8">The sequence shown here is derived from an EMBL/GenBank/DDBJ whole genome shotgun (WGS) entry which is preliminary data.</text>
</comment>
<keyword evidence="3" id="KW-0963">Cytoplasm</keyword>
<dbReference type="InterPro" id="IPR018834">
    <property type="entry name" value="DNA/RNA-bd_Est1-type"/>
</dbReference>